<gene>
    <name evidence="4" type="ORF">AB1Y20_005784</name>
</gene>
<dbReference type="Pfam" id="PF00169">
    <property type="entry name" value="PH"/>
    <property type="match status" value="1"/>
</dbReference>
<dbReference type="Gene3D" id="2.30.29.30">
    <property type="entry name" value="Pleckstrin-homology domain (PH domain)/Phosphotyrosine-binding domain (PTB)"/>
    <property type="match status" value="1"/>
</dbReference>
<dbReference type="InterPro" id="IPR001478">
    <property type="entry name" value="PDZ"/>
</dbReference>
<dbReference type="EMBL" id="JBGBPQ010000014">
    <property type="protein sequence ID" value="KAL1510958.1"/>
    <property type="molecule type" value="Genomic_DNA"/>
</dbReference>
<feature type="compositionally biased region" description="Basic and acidic residues" evidence="1">
    <location>
        <begin position="284"/>
        <end position="297"/>
    </location>
</feature>
<dbReference type="InterPro" id="IPR001849">
    <property type="entry name" value="PH_domain"/>
</dbReference>
<organism evidence="4 5">
    <name type="scientific">Prymnesium parvum</name>
    <name type="common">Toxic golden alga</name>
    <dbReference type="NCBI Taxonomy" id="97485"/>
    <lineage>
        <taxon>Eukaryota</taxon>
        <taxon>Haptista</taxon>
        <taxon>Haptophyta</taxon>
        <taxon>Prymnesiophyceae</taxon>
        <taxon>Prymnesiales</taxon>
        <taxon>Prymnesiaceae</taxon>
        <taxon>Prymnesium</taxon>
    </lineage>
</organism>
<accession>A0AB34IZU9</accession>
<feature type="domain" description="PH" evidence="2">
    <location>
        <begin position="151"/>
        <end position="263"/>
    </location>
</feature>
<evidence type="ECO:0000256" key="1">
    <source>
        <dbReference type="SAM" id="MobiDB-lite"/>
    </source>
</evidence>
<evidence type="ECO:0000259" key="2">
    <source>
        <dbReference type="PROSITE" id="PS50003"/>
    </source>
</evidence>
<protein>
    <recommendedName>
        <fullName evidence="6">PH domain-containing protein</fullName>
    </recommendedName>
</protein>
<feature type="region of interest" description="Disordered" evidence="1">
    <location>
        <begin position="274"/>
        <end position="328"/>
    </location>
</feature>
<dbReference type="SUPFAM" id="SSF50156">
    <property type="entry name" value="PDZ domain-like"/>
    <property type="match status" value="1"/>
</dbReference>
<evidence type="ECO:0000259" key="3">
    <source>
        <dbReference type="PROSITE" id="PS50106"/>
    </source>
</evidence>
<dbReference type="PROSITE" id="PS50003">
    <property type="entry name" value="PH_DOMAIN"/>
    <property type="match status" value="1"/>
</dbReference>
<evidence type="ECO:0000313" key="5">
    <source>
        <dbReference type="Proteomes" id="UP001515480"/>
    </source>
</evidence>
<dbReference type="SMART" id="SM00233">
    <property type="entry name" value="PH"/>
    <property type="match status" value="1"/>
</dbReference>
<dbReference type="Proteomes" id="UP001515480">
    <property type="component" value="Unassembled WGS sequence"/>
</dbReference>
<proteinExistence type="predicted"/>
<comment type="caution">
    <text evidence="4">The sequence shown here is derived from an EMBL/GenBank/DDBJ whole genome shotgun (WGS) entry which is preliminary data.</text>
</comment>
<evidence type="ECO:0008006" key="6">
    <source>
        <dbReference type="Google" id="ProtNLM"/>
    </source>
</evidence>
<dbReference type="InterPro" id="IPR011993">
    <property type="entry name" value="PH-like_dom_sf"/>
</dbReference>
<name>A0AB34IZU9_PRYPA</name>
<dbReference type="AlphaFoldDB" id="A0AB34IZU9"/>
<reference evidence="4 5" key="1">
    <citation type="journal article" date="2024" name="Science">
        <title>Giant polyketide synthase enzymes in the biosynthesis of giant marine polyether toxins.</title>
        <authorList>
            <person name="Fallon T.R."/>
            <person name="Shende V.V."/>
            <person name="Wierzbicki I.H."/>
            <person name="Pendleton A.L."/>
            <person name="Watervoot N.F."/>
            <person name="Auber R.P."/>
            <person name="Gonzalez D.J."/>
            <person name="Wisecaver J.H."/>
            <person name="Moore B.S."/>
        </authorList>
    </citation>
    <scope>NUCLEOTIDE SEQUENCE [LARGE SCALE GENOMIC DNA]</scope>
    <source>
        <strain evidence="4 5">12B1</strain>
    </source>
</reference>
<sequence>MATFDPEHKKFVVPPGLKEGDTQKLLLDDGRTCMYTLPRGSKPGETHIIRADHGTKKMMLRIEKPDASTRLGLIMWNKGDEKHPVCKEVRPDGAASGIVLPGDVLLTVSVDLPVPKAIEATSLHGTAELLRAATGIVRIAVMRPQPAPPSRVLHSGFMHKRSPKSLIGVHAWQNRWFELSPTRITYWELALHSAQADLDGQIHFFLGEQRGTIALADMAGVREDRSNLRRIDILMKNKRMFVLAVPSAEDRQPWCEALRQALLDALSAAAEGVSLEPAGSLPEPRQEKDEVEDSLRDEGEDQPALDGADVPPVCRDSSRLGEESSLSI</sequence>
<dbReference type="PROSITE" id="PS50106">
    <property type="entry name" value="PDZ"/>
    <property type="match status" value="1"/>
</dbReference>
<feature type="domain" description="PDZ" evidence="3">
    <location>
        <begin position="59"/>
        <end position="145"/>
    </location>
</feature>
<dbReference type="SUPFAM" id="SSF50729">
    <property type="entry name" value="PH domain-like"/>
    <property type="match status" value="1"/>
</dbReference>
<keyword evidence="5" id="KW-1185">Reference proteome</keyword>
<dbReference type="InterPro" id="IPR036034">
    <property type="entry name" value="PDZ_sf"/>
</dbReference>
<dbReference type="CDD" id="cd00821">
    <property type="entry name" value="PH"/>
    <property type="match status" value="1"/>
</dbReference>
<evidence type="ECO:0000313" key="4">
    <source>
        <dbReference type="EMBL" id="KAL1510958.1"/>
    </source>
</evidence>